<dbReference type="GeneID" id="43603444"/>
<name>A0A370T908_9HELO</name>
<feature type="compositionally biased region" description="Polar residues" evidence="6">
    <location>
        <begin position="549"/>
        <end position="562"/>
    </location>
</feature>
<dbReference type="AlphaFoldDB" id="A0A370T908"/>
<dbReference type="CDD" id="cd12148">
    <property type="entry name" value="fungal_TF_MHR"/>
    <property type="match status" value="1"/>
</dbReference>
<protein>
    <recommendedName>
        <fullName evidence="7">Xylanolytic transcriptional activator regulatory domain-containing protein</fullName>
    </recommendedName>
</protein>
<sequence>MEVRFVPQQPERSSKRKQFNTACEICRRRKKRCVHSDSVPTRSPLDGYNPPVPQSSSPPVTGRDIHPDSDLLRHRPSTATRHGKTSPFHTPDRNPPDEVEMSSGRAGSTTNALAGDAPHAPFAVPKRFVGDLNPEALFLNSATANRGSPRSPHEIGVWLEGGGWDTVLREKEKQKGRDPPHPATIRPAFTNPGNDRASQCALDYSAYGFRHGLLASKLPDALVQAVFLAVSRDSLAKPHLQHYPGTSLVIGPREFSKAVYASILKGIRDGTQYDKVTLIRILALLSLHSAGPDGAEEASLHLAQAIHHAQTIGLHLGRGGHSKHYDSRKKLFWCLWSLDKLNAAINGRPVMISDHDLSIEPYSSSHGDSGFEIWLRLATMLRDMIGLYRPSAPDSATGWEDEFPGFEDIVEQYRGWSLSSSSLVTLHLFYLSVAILSSRSRSTNSTYCSTPSSVRQSPSATYVTTLICGTEPSDLSDILPLPLVPDGISLALAIAYRKLRQSRLPHLKRQAEQEFERCYWALEGLRHTWWSADIMATLARTVLREIHKSSNMSNRGSRSHPSLNAAGTRLEPSLPSPSSPAQMSQNRPGGHGHTEGQIRSPFEPRNQAANVNDGQQTNELDLLRQGGFGVQDPFDDIDHIFGTYLDPNFPVNYDDFLKIDDLGQFGLNNGRVHNVS</sequence>
<gene>
    <name evidence="8" type="ORF">BP5553_10595</name>
</gene>
<dbReference type="GO" id="GO:0008270">
    <property type="term" value="F:zinc ion binding"/>
    <property type="evidence" value="ECO:0007669"/>
    <property type="project" value="InterPro"/>
</dbReference>
<feature type="region of interest" description="Disordered" evidence="6">
    <location>
        <begin position="1"/>
        <end position="118"/>
    </location>
</feature>
<evidence type="ECO:0000313" key="9">
    <source>
        <dbReference type="Proteomes" id="UP000254866"/>
    </source>
</evidence>
<dbReference type="GO" id="GO:0003677">
    <property type="term" value="F:DNA binding"/>
    <property type="evidence" value="ECO:0007669"/>
    <property type="project" value="UniProtKB-KW"/>
</dbReference>
<dbReference type="RefSeq" id="XP_031864658.1">
    <property type="nucleotide sequence ID" value="XM_032019218.1"/>
</dbReference>
<keyword evidence="1" id="KW-0862">Zinc</keyword>
<dbReference type="EMBL" id="NPIC01000017">
    <property type="protein sequence ID" value="RDL29968.1"/>
    <property type="molecule type" value="Genomic_DNA"/>
</dbReference>
<dbReference type="OrthoDB" id="3990906at2759"/>
<proteinExistence type="predicted"/>
<dbReference type="GO" id="GO:0000981">
    <property type="term" value="F:DNA-binding transcription factor activity, RNA polymerase II-specific"/>
    <property type="evidence" value="ECO:0007669"/>
    <property type="project" value="InterPro"/>
</dbReference>
<dbReference type="Pfam" id="PF04082">
    <property type="entry name" value="Fungal_trans"/>
    <property type="match status" value="1"/>
</dbReference>
<feature type="region of interest" description="Disordered" evidence="6">
    <location>
        <begin position="549"/>
        <end position="610"/>
    </location>
</feature>
<evidence type="ECO:0000313" key="8">
    <source>
        <dbReference type="EMBL" id="RDL29968.1"/>
    </source>
</evidence>
<feature type="compositionally biased region" description="Basic and acidic residues" evidence="6">
    <location>
        <begin position="63"/>
        <end position="73"/>
    </location>
</feature>
<keyword evidence="9" id="KW-1185">Reference proteome</keyword>
<evidence type="ECO:0000256" key="4">
    <source>
        <dbReference type="ARBA" id="ARBA00023163"/>
    </source>
</evidence>
<comment type="caution">
    <text evidence="8">The sequence shown here is derived from an EMBL/GenBank/DDBJ whole genome shotgun (WGS) entry which is preliminary data.</text>
</comment>
<dbReference type="Proteomes" id="UP000254866">
    <property type="component" value="Unassembled WGS sequence"/>
</dbReference>
<reference evidence="8 9" key="1">
    <citation type="journal article" date="2018" name="IMA Fungus">
        <title>IMA Genome-F 9: Draft genome sequence of Annulohypoxylon stygium, Aspergillus mulundensis, Berkeleyomyces basicola (syn. Thielaviopsis basicola), Ceratocystis smalleyi, two Cercospora beticola strains, Coleophoma cylindrospora, Fusarium fracticaudum, Phialophora cf. hyalina, and Morchella septimelata.</title>
        <authorList>
            <person name="Wingfield B.D."/>
            <person name="Bills G.F."/>
            <person name="Dong Y."/>
            <person name="Huang W."/>
            <person name="Nel W.J."/>
            <person name="Swalarsk-Parry B.S."/>
            <person name="Vaghefi N."/>
            <person name="Wilken P.M."/>
            <person name="An Z."/>
            <person name="de Beer Z.W."/>
            <person name="De Vos L."/>
            <person name="Chen L."/>
            <person name="Duong T.A."/>
            <person name="Gao Y."/>
            <person name="Hammerbacher A."/>
            <person name="Kikkert J.R."/>
            <person name="Li Y."/>
            <person name="Li H."/>
            <person name="Li K."/>
            <person name="Li Q."/>
            <person name="Liu X."/>
            <person name="Ma X."/>
            <person name="Naidoo K."/>
            <person name="Pethybridge S.J."/>
            <person name="Sun J."/>
            <person name="Steenkamp E.T."/>
            <person name="van der Nest M.A."/>
            <person name="van Wyk S."/>
            <person name="Wingfield M.J."/>
            <person name="Xiong C."/>
            <person name="Yue Q."/>
            <person name="Zhang X."/>
        </authorList>
    </citation>
    <scope>NUCLEOTIDE SEQUENCE [LARGE SCALE GENOMIC DNA]</scope>
    <source>
        <strain evidence="8 9">BP 5553</strain>
    </source>
</reference>
<dbReference type="SMART" id="SM00906">
    <property type="entry name" value="Fungal_trans"/>
    <property type="match status" value="1"/>
</dbReference>
<keyword evidence="4" id="KW-0804">Transcription</keyword>
<keyword evidence="5" id="KW-0539">Nucleus</keyword>
<evidence type="ECO:0000256" key="5">
    <source>
        <dbReference type="ARBA" id="ARBA00023242"/>
    </source>
</evidence>
<feature type="region of interest" description="Disordered" evidence="6">
    <location>
        <begin position="171"/>
        <end position="194"/>
    </location>
</feature>
<evidence type="ECO:0000256" key="3">
    <source>
        <dbReference type="ARBA" id="ARBA00023125"/>
    </source>
</evidence>
<dbReference type="PANTHER" id="PTHR47171">
    <property type="entry name" value="FARA-RELATED"/>
    <property type="match status" value="1"/>
</dbReference>
<accession>A0A370T908</accession>
<feature type="compositionally biased region" description="Basic and acidic residues" evidence="6">
    <location>
        <begin position="171"/>
        <end position="180"/>
    </location>
</feature>
<organism evidence="8 9">
    <name type="scientific">Venustampulla echinocandica</name>
    <dbReference type="NCBI Taxonomy" id="2656787"/>
    <lineage>
        <taxon>Eukaryota</taxon>
        <taxon>Fungi</taxon>
        <taxon>Dikarya</taxon>
        <taxon>Ascomycota</taxon>
        <taxon>Pezizomycotina</taxon>
        <taxon>Leotiomycetes</taxon>
        <taxon>Helotiales</taxon>
        <taxon>Pleuroascaceae</taxon>
        <taxon>Venustampulla</taxon>
    </lineage>
</organism>
<evidence type="ECO:0000259" key="7">
    <source>
        <dbReference type="SMART" id="SM00906"/>
    </source>
</evidence>
<dbReference type="InterPro" id="IPR001138">
    <property type="entry name" value="Zn2Cys6_DnaBD"/>
</dbReference>
<dbReference type="STRING" id="2656787.A0A370T908"/>
<keyword evidence="3" id="KW-0238">DNA-binding</keyword>
<feature type="domain" description="Xylanolytic transcriptional activator regulatory" evidence="7">
    <location>
        <begin position="298"/>
        <end position="368"/>
    </location>
</feature>
<keyword evidence="2" id="KW-0805">Transcription regulation</keyword>
<evidence type="ECO:0000256" key="6">
    <source>
        <dbReference type="SAM" id="MobiDB-lite"/>
    </source>
</evidence>
<dbReference type="PANTHER" id="PTHR47171:SF6">
    <property type="entry name" value="SPECIFIC TRANSCRIPTION FACTOR, PUTATIVE (AFU_ORTHOLOGUE AFUA_2G06130)-RELATED"/>
    <property type="match status" value="1"/>
</dbReference>
<dbReference type="CDD" id="cd00067">
    <property type="entry name" value="GAL4"/>
    <property type="match status" value="1"/>
</dbReference>
<evidence type="ECO:0000256" key="1">
    <source>
        <dbReference type="ARBA" id="ARBA00022833"/>
    </source>
</evidence>
<dbReference type="GO" id="GO:0006351">
    <property type="term" value="P:DNA-templated transcription"/>
    <property type="evidence" value="ECO:0007669"/>
    <property type="project" value="InterPro"/>
</dbReference>
<evidence type="ECO:0000256" key="2">
    <source>
        <dbReference type="ARBA" id="ARBA00023015"/>
    </source>
</evidence>
<dbReference type="InterPro" id="IPR007219">
    <property type="entry name" value="XnlR_reg_dom"/>
</dbReference>
<dbReference type="InterPro" id="IPR052073">
    <property type="entry name" value="Amide_Lactam_Regulators"/>
</dbReference>